<organism evidence="2">
    <name type="scientific">Johnson-sea-linkia profunda</name>
    <dbReference type="NCBI Taxonomy" id="575876"/>
    <lineage>
        <taxon>Eukaryota</taxon>
        <taxon>Viridiplantae</taxon>
        <taxon>Chlorophyta</taxon>
        <taxon>core chlorophytes</taxon>
        <taxon>Ulvophyceae</taxon>
        <taxon>TCBD clade</taxon>
        <taxon>Bryopsidales</taxon>
        <taxon>Halimedineae</taxon>
        <taxon>Halimedaceae</taxon>
        <taxon>Rhipileae</taxon>
        <taxon>Johnson-sea-linkia</taxon>
    </lineage>
</organism>
<protein>
    <recommendedName>
        <fullName evidence="1">Homing endonuclease LAGLIDADG domain-containing protein</fullName>
    </recommendedName>
</protein>
<reference evidence="2" key="2">
    <citation type="journal article" date="2019" name="Mol. Phylogenet. Evol.">
        <title>Reassessment of the classification of bryopsidales (chlorophyta) based on chloroplast phylogenomic analyses.</title>
        <authorList>
            <person name="Cremen M.C."/>
            <person name="Leliaert F."/>
            <person name="West J."/>
            <person name="Lam D.W."/>
            <person name="Shimada S."/>
            <person name="Lopez-Bautista J.M."/>
            <person name="Verbruggen H."/>
        </authorList>
    </citation>
    <scope>NUCLEOTIDE SEQUENCE</scope>
</reference>
<feature type="domain" description="Homing endonuclease LAGLIDADG" evidence="1">
    <location>
        <begin position="23"/>
        <end position="201"/>
    </location>
</feature>
<name>A0A386AXM9_9CHLO</name>
<dbReference type="AlphaFoldDB" id="A0A386AXM9"/>
<keyword evidence="2" id="KW-0934">Plastid</keyword>
<keyword evidence="2" id="KW-0150">Chloroplast</keyword>
<accession>A0A386AXM9</accession>
<dbReference type="Pfam" id="PF03161">
    <property type="entry name" value="LAGLIDADG_2"/>
    <property type="match status" value="1"/>
</dbReference>
<dbReference type="GO" id="GO:0004519">
    <property type="term" value="F:endonuclease activity"/>
    <property type="evidence" value="ECO:0007669"/>
    <property type="project" value="InterPro"/>
</dbReference>
<dbReference type="SUPFAM" id="SSF55608">
    <property type="entry name" value="Homing endonucleases"/>
    <property type="match status" value="1"/>
</dbReference>
<evidence type="ECO:0000259" key="1">
    <source>
        <dbReference type="Pfam" id="PF03161"/>
    </source>
</evidence>
<dbReference type="Gene3D" id="3.10.28.10">
    <property type="entry name" value="Homing endonucleases"/>
    <property type="match status" value="2"/>
</dbReference>
<dbReference type="InterPro" id="IPR027434">
    <property type="entry name" value="Homing_endonucl"/>
</dbReference>
<dbReference type="InterPro" id="IPR004860">
    <property type="entry name" value="LAGLIDADG_dom"/>
</dbReference>
<sequence length="224" mass="25978">MTVSEKQKKIQINKGIQMDRELRDIIHGYVMSDGHINAGGSLQVRHSIKQRKFVEWLYKHLTVLRTPPPIRTVTRVDPRSNTKFTVCGFQTRNILQGFHSLWYKKSKVGGKIRYIKSLPANLACFFNPTFLSVWFAGDGTQMIGQRGAKFEVTCFTPEERRYLQQLFKQKFDINAKILRSGVRKTGTTQWSLSIPAGEYEKFRNLITQMDLIPTLFPYKLCKKV</sequence>
<reference evidence="2" key="1">
    <citation type="submission" date="2018-07" db="EMBL/GenBank/DDBJ databases">
        <authorList>
            <person name="Quirk P.G."/>
            <person name="Krulwich T.A."/>
        </authorList>
    </citation>
    <scope>NUCLEOTIDE SEQUENCE</scope>
</reference>
<evidence type="ECO:0000313" key="2">
    <source>
        <dbReference type="EMBL" id="AYC64115.1"/>
    </source>
</evidence>
<gene>
    <name evidence="2" type="primary">orf224</name>
</gene>
<geneLocation type="chloroplast" evidence="2"/>
<proteinExistence type="predicted"/>
<dbReference type="EMBL" id="MH591089">
    <property type="protein sequence ID" value="AYC64115.1"/>
    <property type="molecule type" value="Genomic_DNA"/>
</dbReference>